<dbReference type="RefSeq" id="WP_050059010.1">
    <property type="nucleotide sequence ID" value="NZ_JACHEK010000004.1"/>
</dbReference>
<dbReference type="FunFam" id="3.40.50.2000:FF:000072">
    <property type="entry name" value="Glycosyl transferase"/>
    <property type="match status" value="1"/>
</dbReference>
<dbReference type="GO" id="GO:0017000">
    <property type="term" value="P:antibiotic biosynthetic process"/>
    <property type="evidence" value="ECO:0007669"/>
    <property type="project" value="UniProtKB-ARBA"/>
</dbReference>
<reference evidence="2 3" key="1">
    <citation type="submission" date="2020-08" db="EMBL/GenBank/DDBJ databases">
        <title>Genomic Encyclopedia of Type Strains, Phase IV (KMG-IV): sequencing the most valuable type-strain genomes for metagenomic binning, comparative biology and taxonomic classification.</title>
        <authorList>
            <person name="Goeker M."/>
        </authorList>
    </citation>
    <scope>NUCLEOTIDE SEQUENCE [LARGE SCALE GENOMIC DNA]</scope>
    <source>
        <strain evidence="2 3">DSM 103733</strain>
    </source>
</reference>
<dbReference type="Proteomes" id="UP000538666">
    <property type="component" value="Unassembled WGS sequence"/>
</dbReference>
<dbReference type="Pfam" id="PF06722">
    <property type="entry name" value="EryCIII-like_C"/>
    <property type="match status" value="1"/>
</dbReference>
<dbReference type="AlphaFoldDB" id="A0A841JV03"/>
<gene>
    <name evidence="2" type="ORF">HNQ77_002307</name>
</gene>
<dbReference type="GO" id="GO:0008194">
    <property type="term" value="F:UDP-glycosyltransferase activity"/>
    <property type="evidence" value="ECO:0007669"/>
    <property type="project" value="InterPro"/>
</dbReference>
<accession>A0A841JV03</accession>
<name>A0A841JV03_9BACT</name>
<evidence type="ECO:0000313" key="2">
    <source>
        <dbReference type="EMBL" id="MBB6144355.1"/>
    </source>
</evidence>
<feature type="domain" description="Erythromycin biosynthesis protein CIII-like C-terminal" evidence="1">
    <location>
        <begin position="272"/>
        <end position="411"/>
    </location>
</feature>
<dbReference type="PANTHER" id="PTHR48050">
    <property type="entry name" value="STEROL 3-BETA-GLUCOSYLTRANSFERASE"/>
    <property type="match status" value="1"/>
</dbReference>
<dbReference type="SUPFAM" id="SSF53756">
    <property type="entry name" value="UDP-Glycosyltransferase/glycogen phosphorylase"/>
    <property type="match status" value="1"/>
</dbReference>
<protein>
    <submittedName>
        <fullName evidence="2">MGT family glycosyltransferase</fullName>
    </submittedName>
</protein>
<dbReference type="CDD" id="cd03784">
    <property type="entry name" value="GT1_Gtf-like"/>
    <property type="match status" value="1"/>
</dbReference>
<dbReference type="InterPro" id="IPR010610">
    <property type="entry name" value="EryCIII-like_C"/>
</dbReference>
<dbReference type="PANTHER" id="PTHR48050:SF13">
    <property type="entry name" value="STEROL 3-BETA-GLUCOSYLTRANSFERASE UGT80A2"/>
    <property type="match status" value="1"/>
</dbReference>
<evidence type="ECO:0000259" key="1">
    <source>
        <dbReference type="Pfam" id="PF06722"/>
    </source>
</evidence>
<dbReference type="InterPro" id="IPR002213">
    <property type="entry name" value="UDP_glucos_trans"/>
</dbReference>
<organism evidence="2 3">
    <name type="scientific">Silvibacterium bohemicum</name>
    <dbReference type="NCBI Taxonomy" id="1577686"/>
    <lineage>
        <taxon>Bacteria</taxon>
        <taxon>Pseudomonadati</taxon>
        <taxon>Acidobacteriota</taxon>
        <taxon>Terriglobia</taxon>
        <taxon>Terriglobales</taxon>
        <taxon>Acidobacteriaceae</taxon>
        <taxon>Silvibacterium</taxon>
    </lineage>
</organism>
<dbReference type="GO" id="GO:0016758">
    <property type="term" value="F:hexosyltransferase activity"/>
    <property type="evidence" value="ECO:0007669"/>
    <property type="project" value="UniProtKB-ARBA"/>
</dbReference>
<comment type="caution">
    <text evidence="2">The sequence shown here is derived from an EMBL/GenBank/DDBJ whole genome shotgun (WGS) entry which is preliminary data.</text>
</comment>
<keyword evidence="3" id="KW-1185">Reference proteome</keyword>
<evidence type="ECO:0000313" key="3">
    <source>
        <dbReference type="Proteomes" id="UP000538666"/>
    </source>
</evidence>
<proteinExistence type="predicted"/>
<dbReference type="Gene3D" id="3.40.50.2000">
    <property type="entry name" value="Glycogen Phosphorylase B"/>
    <property type="match status" value="2"/>
</dbReference>
<dbReference type="EMBL" id="JACHEK010000004">
    <property type="protein sequence ID" value="MBB6144355.1"/>
    <property type="molecule type" value="Genomic_DNA"/>
</dbReference>
<sequence>MSRIGFITLYATGHLNPSIVLARALQQQGHEVTFFNILDTQETISTAGLRFIPFAEAEYPVGALKPTMKKIAELSGPAAFAYYVERMVLFFGTSFRDLPKLISREKVDLLVIDQVQYGGATIAEHLGIPFISLANALLVNREDVIPPPVMLWPFDPTHEGIERNRKGWAGVDQAYAMLLPVVNEQRRSWNLPEYKNLVEDSFSPLAQICQEPPLFEFPRPHAPATLHLVGHLQDEQLAREVPFPWEWLDGRLLIYASCGTLQNRLEHVFRAIIEACAPLNAQTVIALGKDALSPDDFGQVPANIVLVPYAPQAELLRRAGLCIHHAGLNTTLDCLENGIPMVAVPIASEQPGIAMRIAHLGAGTVVPLAEVTAASIGAAVQTVLTHDSYRESARTAAREIAKLNPTKEAVRIVEQVLALTLANV</sequence>
<keyword evidence="2" id="KW-0808">Transferase</keyword>
<dbReference type="InterPro" id="IPR050426">
    <property type="entry name" value="Glycosyltransferase_28"/>
</dbReference>